<reference evidence="1 2" key="1">
    <citation type="journal article" date="2018" name="Nat. Ecol. Evol.">
        <title>Pezizomycetes genomes reveal the molecular basis of ectomycorrhizal truffle lifestyle.</title>
        <authorList>
            <person name="Murat C."/>
            <person name="Payen T."/>
            <person name="Noel B."/>
            <person name="Kuo A."/>
            <person name="Morin E."/>
            <person name="Chen J."/>
            <person name="Kohler A."/>
            <person name="Krizsan K."/>
            <person name="Balestrini R."/>
            <person name="Da Silva C."/>
            <person name="Montanini B."/>
            <person name="Hainaut M."/>
            <person name="Levati E."/>
            <person name="Barry K.W."/>
            <person name="Belfiori B."/>
            <person name="Cichocki N."/>
            <person name="Clum A."/>
            <person name="Dockter R.B."/>
            <person name="Fauchery L."/>
            <person name="Guy J."/>
            <person name="Iotti M."/>
            <person name="Le Tacon F."/>
            <person name="Lindquist E.A."/>
            <person name="Lipzen A."/>
            <person name="Malagnac F."/>
            <person name="Mello A."/>
            <person name="Molinier V."/>
            <person name="Miyauchi S."/>
            <person name="Poulain J."/>
            <person name="Riccioni C."/>
            <person name="Rubini A."/>
            <person name="Sitrit Y."/>
            <person name="Splivallo R."/>
            <person name="Traeger S."/>
            <person name="Wang M."/>
            <person name="Zifcakova L."/>
            <person name="Wipf D."/>
            <person name="Zambonelli A."/>
            <person name="Paolocci F."/>
            <person name="Nowrousian M."/>
            <person name="Ottonello S."/>
            <person name="Baldrian P."/>
            <person name="Spatafora J.W."/>
            <person name="Henrissat B."/>
            <person name="Nagy L.G."/>
            <person name="Aury J.M."/>
            <person name="Wincker P."/>
            <person name="Grigoriev I.V."/>
            <person name="Bonfante P."/>
            <person name="Martin F.M."/>
        </authorList>
    </citation>
    <scope>NUCLEOTIDE SEQUENCE [LARGE SCALE GENOMIC DNA]</scope>
    <source>
        <strain evidence="1 2">RN42</strain>
    </source>
</reference>
<dbReference type="Gene3D" id="3.40.50.720">
    <property type="entry name" value="NAD(P)-binding Rossmann-like Domain"/>
    <property type="match status" value="1"/>
</dbReference>
<dbReference type="PANTHER" id="PTHR12286">
    <property type="entry name" value="SACCHAROPINE DEHYDROGENASE-LIKE OXIDOREDUCTASE"/>
    <property type="match status" value="1"/>
</dbReference>
<proteinExistence type="predicted"/>
<organism evidence="1 2">
    <name type="scientific">Ascobolus immersus RN42</name>
    <dbReference type="NCBI Taxonomy" id="1160509"/>
    <lineage>
        <taxon>Eukaryota</taxon>
        <taxon>Fungi</taxon>
        <taxon>Dikarya</taxon>
        <taxon>Ascomycota</taxon>
        <taxon>Pezizomycotina</taxon>
        <taxon>Pezizomycetes</taxon>
        <taxon>Pezizales</taxon>
        <taxon>Ascobolaceae</taxon>
        <taxon>Ascobolus</taxon>
    </lineage>
</organism>
<name>A0A3N4IDK4_ASCIM</name>
<dbReference type="SUPFAM" id="SSF51735">
    <property type="entry name" value="NAD(P)-binding Rossmann-fold domains"/>
    <property type="match status" value="1"/>
</dbReference>
<protein>
    <submittedName>
        <fullName evidence="1">Uncharacterized protein</fullName>
    </submittedName>
</protein>
<dbReference type="InterPro" id="IPR051276">
    <property type="entry name" value="Saccharopine_DH-like_oxidrdct"/>
</dbReference>
<dbReference type="PANTHER" id="PTHR12286:SF5">
    <property type="entry name" value="SACCHAROPINE DEHYDROGENASE-LIKE OXIDOREDUCTASE"/>
    <property type="match status" value="1"/>
</dbReference>
<keyword evidence="2" id="KW-1185">Reference proteome</keyword>
<accession>A0A3N4IDK4</accession>
<dbReference type="GO" id="GO:0005886">
    <property type="term" value="C:plasma membrane"/>
    <property type="evidence" value="ECO:0007669"/>
    <property type="project" value="TreeGrafter"/>
</dbReference>
<dbReference type="InterPro" id="IPR036291">
    <property type="entry name" value="NAD(P)-bd_dom_sf"/>
</dbReference>
<dbReference type="AlphaFoldDB" id="A0A3N4IDK4"/>
<gene>
    <name evidence="1" type="ORF">BJ508DRAFT_223518</name>
</gene>
<dbReference type="Proteomes" id="UP000275078">
    <property type="component" value="Unassembled WGS sequence"/>
</dbReference>
<sequence length="493" mass="53348">MASITPLHDRTYDLAIFGATGFTGTLIAKHLAAAAPKDVKWAITGRSASKLEKLRDELSKLPDLTNSPDVIAFSDRSAKEIINDSRVVLSVIGPSTLYAEDFLKLAVEAGTGWVDLNGETAWLKNMIVKYGEQAKETGAVIIPSAGYDCIPSELSLLTLALFAGPNLKNVKAVMEDQVGTYSAGTFNSMIAVFETFSRDEIFGPTGYLSTPYYCSSDLPASTLASLPKQEVGANAIPIDTPQTFFYSETNKVKGGGKLLDAQGGALGGLGYVEQLNRNLVFRGISLSRHLGADTYNPNLQYREYHLVPPTKPSMFGASALTSAKRLSNAFANIIPWVLSSYVLRRVLAFFVARLIGENGGPDEDMRENKGYLRWRDVGDVEITNQDGTVSEKKAYSLLKAHKDGGYGWTSIVVSETALYLALKLKGAHIPEVEDSEKALLPGKSGSEADLVFRNGKAEGGFWTTACLGLGLVRYLVGRKAMVMEAGWVKNTQE</sequence>
<evidence type="ECO:0000313" key="2">
    <source>
        <dbReference type="Proteomes" id="UP000275078"/>
    </source>
</evidence>
<dbReference type="OrthoDB" id="10268090at2759"/>
<evidence type="ECO:0000313" key="1">
    <source>
        <dbReference type="EMBL" id="RPA83859.1"/>
    </source>
</evidence>
<dbReference type="EMBL" id="ML119662">
    <property type="protein sequence ID" value="RPA83859.1"/>
    <property type="molecule type" value="Genomic_DNA"/>
</dbReference>
<dbReference type="GO" id="GO:0009247">
    <property type="term" value="P:glycolipid biosynthetic process"/>
    <property type="evidence" value="ECO:0007669"/>
    <property type="project" value="TreeGrafter"/>
</dbReference>